<evidence type="ECO:0000313" key="11">
    <source>
        <dbReference type="Proteomes" id="UP000499080"/>
    </source>
</evidence>
<organism evidence="10 11">
    <name type="scientific">Araneus ventricosus</name>
    <name type="common">Orbweaver spider</name>
    <name type="synonym">Epeira ventricosa</name>
    <dbReference type="NCBI Taxonomy" id="182803"/>
    <lineage>
        <taxon>Eukaryota</taxon>
        <taxon>Metazoa</taxon>
        <taxon>Ecdysozoa</taxon>
        <taxon>Arthropoda</taxon>
        <taxon>Chelicerata</taxon>
        <taxon>Arachnida</taxon>
        <taxon>Araneae</taxon>
        <taxon>Araneomorphae</taxon>
        <taxon>Entelegynae</taxon>
        <taxon>Araneoidea</taxon>
        <taxon>Araneidae</taxon>
        <taxon>Araneus</taxon>
    </lineage>
</organism>
<dbReference type="Pfam" id="PF07645">
    <property type="entry name" value="EGF_CA"/>
    <property type="match status" value="2"/>
</dbReference>
<keyword evidence="8" id="KW-0472">Membrane</keyword>
<protein>
    <recommendedName>
        <fullName evidence="9">EGF-like domain-containing protein</fullName>
    </recommendedName>
</protein>
<dbReference type="PROSITE" id="PS50026">
    <property type="entry name" value="EGF_3"/>
    <property type="match status" value="2"/>
</dbReference>
<evidence type="ECO:0000256" key="4">
    <source>
        <dbReference type="ARBA" id="ARBA00022837"/>
    </source>
</evidence>
<evidence type="ECO:0000313" key="10">
    <source>
        <dbReference type="EMBL" id="GBN76681.1"/>
    </source>
</evidence>
<dbReference type="InterPro" id="IPR001881">
    <property type="entry name" value="EGF-like_Ca-bd_dom"/>
</dbReference>
<dbReference type="InterPro" id="IPR049883">
    <property type="entry name" value="NOTCH1_EGF-like"/>
</dbReference>
<accession>A0A4Y2RLZ5</accession>
<comment type="caution">
    <text evidence="7">Lacks conserved residue(s) required for the propagation of feature annotation.</text>
</comment>
<dbReference type="CDD" id="cd00054">
    <property type="entry name" value="EGF_CA"/>
    <property type="match status" value="2"/>
</dbReference>
<dbReference type="PROSITE" id="PS00010">
    <property type="entry name" value="ASX_HYDROXYL"/>
    <property type="match status" value="2"/>
</dbReference>
<dbReference type="PANTHER" id="PTHR24039">
    <property type="entry name" value="FIBRILLIN-RELATED"/>
    <property type="match status" value="1"/>
</dbReference>
<dbReference type="OrthoDB" id="6428332at2759"/>
<evidence type="ECO:0000256" key="7">
    <source>
        <dbReference type="PROSITE-ProRule" id="PRU00076"/>
    </source>
</evidence>
<dbReference type="GO" id="GO:0005509">
    <property type="term" value="F:calcium ion binding"/>
    <property type="evidence" value="ECO:0007669"/>
    <property type="project" value="InterPro"/>
</dbReference>
<dbReference type="SUPFAM" id="SSF57196">
    <property type="entry name" value="EGF/Laminin"/>
    <property type="match status" value="2"/>
</dbReference>
<gene>
    <name evidence="10" type="ORF">AVEN_8965_1</name>
</gene>
<keyword evidence="6" id="KW-0325">Glycoprotein</keyword>
<keyword evidence="2" id="KW-0732">Signal</keyword>
<evidence type="ECO:0000256" key="2">
    <source>
        <dbReference type="ARBA" id="ARBA00022729"/>
    </source>
</evidence>
<reference evidence="10 11" key="1">
    <citation type="journal article" date="2019" name="Sci. Rep.">
        <title>Orb-weaving spider Araneus ventricosus genome elucidates the spidroin gene catalogue.</title>
        <authorList>
            <person name="Kono N."/>
            <person name="Nakamura H."/>
            <person name="Ohtoshi R."/>
            <person name="Moran D.A.P."/>
            <person name="Shinohara A."/>
            <person name="Yoshida Y."/>
            <person name="Fujiwara M."/>
            <person name="Mori M."/>
            <person name="Tomita M."/>
            <person name="Arakawa K."/>
        </authorList>
    </citation>
    <scope>NUCLEOTIDE SEQUENCE [LARGE SCALE GENOMIC DNA]</scope>
</reference>
<dbReference type="InterPro" id="IPR018097">
    <property type="entry name" value="EGF_Ca-bd_CS"/>
</dbReference>
<dbReference type="Proteomes" id="UP000499080">
    <property type="component" value="Unassembled WGS sequence"/>
</dbReference>
<dbReference type="Gene3D" id="2.10.25.10">
    <property type="entry name" value="Laminin"/>
    <property type="match status" value="2"/>
</dbReference>
<feature type="transmembrane region" description="Helical" evidence="8">
    <location>
        <begin position="137"/>
        <end position="156"/>
    </location>
</feature>
<dbReference type="InterPro" id="IPR000152">
    <property type="entry name" value="EGF-type_Asp/Asn_hydroxyl_site"/>
</dbReference>
<sequence length="163" mass="17653">MGGMDKNSNDKLFQRPLAIGVLKSTKFSVKNINECYTTRPCPANTICINKPGTFECKCKPGYRPIHSSSGPTLSGCEDIDECSESPCTSPATHCVNSPGSFDCVCKDGYYATAGTYGSSYKPAYNACYEIETQWREATIALGVILSVVIIAMSCYIKKHKSSS</sequence>
<evidence type="ECO:0000256" key="6">
    <source>
        <dbReference type="ARBA" id="ARBA00023180"/>
    </source>
</evidence>
<comment type="caution">
    <text evidence="10">The sequence shown here is derived from an EMBL/GenBank/DDBJ whole genome shotgun (WGS) entry which is preliminary data.</text>
</comment>
<dbReference type="SMART" id="SM00179">
    <property type="entry name" value="EGF_CA"/>
    <property type="match status" value="2"/>
</dbReference>
<dbReference type="PROSITE" id="PS01187">
    <property type="entry name" value="EGF_CA"/>
    <property type="match status" value="1"/>
</dbReference>
<evidence type="ECO:0000256" key="1">
    <source>
        <dbReference type="ARBA" id="ARBA00022536"/>
    </source>
</evidence>
<dbReference type="FunFam" id="2.10.25.10:FF:000038">
    <property type="entry name" value="Fibrillin 2"/>
    <property type="match status" value="2"/>
</dbReference>
<dbReference type="AlphaFoldDB" id="A0A4Y2RLZ5"/>
<feature type="domain" description="EGF-like" evidence="9">
    <location>
        <begin position="31"/>
        <end position="68"/>
    </location>
</feature>
<keyword evidence="4" id="KW-0106">Calcium</keyword>
<keyword evidence="5" id="KW-1015">Disulfide bond</keyword>
<dbReference type="EMBL" id="BGPR01017612">
    <property type="protein sequence ID" value="GBN76681.1"/>
    <property type="molecule type" value="Genomic_DNA"/>
</dbReference>
<evidence type="ECO:0000256" key="3">
    <source>
        <dbReference type="ARBA" id="ARBA00022737"/>
    </source>
</evidence>
<evidence type="ECO:0000256" key="8">
    <source>
        <dbReference type="SAM" id="Phobius"/>
    </source>
</evidence>
<evidence type="ECO:0000256" key="5">
    <source>
        <dbReference type="ARBA" id="ARBA00023157"/>
    </source>
</evidence>
<dbReference type="SMART" id="SM00181">
    <property type="entry name" value="EGF"/>
    <property type="match status" value="2"/>
</dbReference>
<feature type="domain" description="EGF-like" evidence="9">
    <location>
        <begin position="78"/>
        <end position="115"/>
    </location>
</feature>
<keyword evidence="11" id="KW-1185">Reference proteome</keyword>
<keyword evidence="8" id="KW-1133">Transmembrane helix</keyword>
<keyword evidence="8" id="KW-0812">Transmembrane</keyword>
<keyword evidence="1 7" id="KW-0245">EGF-like domain</keyword>
<dbReference type="PANTHER" id="PTHR24039:SF28">
    <property type="entry name" value="EGF-LIKE DOMAIN-CONTAINING PROTEIN"/>
    <property type="match status" value="1"/>
</dbReference>
<dbReference type="InterPro" id="IPR000742">
    <property type="entry name" value="EGF"/>
</dbReference>
<name>A0A4Y2RLZ5_ARAVE</name>
<proteinExistence type="predicted"/>
<keyword evidence="3" id="KW-0677">Repeat</keyword>
<evidence type="ECO:0000259" key="9">
    <source>
        <dbReference type="PROSITE" id="PS50026"/>
    </source>
</evidence>